<sequence length="47" mass="5209">MPRSSRTGELVVDPEIEKTASRNRKAARESKNKKVRSTVLKDLPAGT</sequence>
<protein>
    <submittedName>
        <fullName evidence="2">Uncharacterized protein</fullName>
    </submittedName>
</protein>
<geneLocation type="mitochondrion" evidence="2"/>
<organism evidence="2">
    <name type="scientific">Utricularia reniformis</name>
    <dbReference type="NCBI Taxonomy" id="192314"/>
    <lineage>
        <taxon>Eukaryota</taxon>
        <taxon>Viridiplantae</taxon>
        <taxon>Streptophyta</taxon>
        <taxon>Embryophyta</taxon>
        <taxon>Tracheophyta</taxon>
        <taxon>Spermatophyta</taxon>
        <taxon>Magnoliopsida</taxon>
        <taxon>eudicotyledons</taxon>
        <taxon>Gunneridae</taxon>
        <taxon>Pentapetalae</taxon>
        <taxon>asterids</taxon>
        <taxon>lamiids</taxon>
        <taxon>Lamiales</taxon>
        <taxon>Lentibulariaceae</taxon>
        <taxon>Utricularia</taxon>
    </lineage>
</organism>
<keyword evidence="2" id="KW-0496">Mitochondrion</keyword>
<evidence type="ECO:0000313" key="2">
    <source>
        <dbReference type="EMBL" id="ART31303.1"/>
    </source>
</evidence>
<accession>A0A1Y0B1R1</accession>
<gene>
    <name evidence="2" type="ORF">AEK19_MT1082</name>
</gene>
<reference evidence="2" key="1">
    <citation type="submission" date="2017-03" db="EMBL/GenBank/DDBJ databases">
        <title>The mitochondrial genome of the carnivorous plant Utricularia reniformis (Lentibulariaceae): structure, comparative analysis and evolutionary landmarks.</title>
        <authorList>
            <person name="Silva S.R."/>
            <person name="Alvarenga D.O."/>
            <person name="Michael T.P."/>
            <person name="Miranda V.F.O."/>
            <person name="Varani A.M."/>
        </authorList>
    </citation>
    <scope>NUCLEOTIDE SEQUENCE</scope>
</reference>
<feature type="region of interest" description="Disordered" evidence="1">
    <location>
        <begin position="1"/>
        <end position="47"/>
    </location>
</feature>
<dbReference type="AlphaFoldDB" id="A0A1Y0B1R1"/>
<name>A0A1Y0B1R1_9LAMI</name>
<dbReference type="EMBL" id="KY774314">
    <property type="protein sequence ID" value="ART31303.1"/>
    <property type="molecule type" value="Genomic_DNA"/>
</dbReference>
<proteinExistence type="predicted"/>
<feature type="compositionally biased region" description="Basic and acidic residues" evidence="1">
    <location>
        <begin position="15"/>
        <end position="32"/>
    </location>
</feature>
<evidence type="ECO:0000256" key="1">
    <source>
        <dbReference type="SAM" id="MobiDB-lite"/>
    </source>
</evidence>